<proteinExistence type="predicted"/>
<dbReference type="Gene3D" id="1.10.10.10">
    <property type="entry name" value="Winged helix-like DNA-binding domain superfamily/Winged helix DNA-binding domain"/>
    <property type="match status" value="1"/>
</dbReference>
<organism evidence="1 2">
    <name type="scientific">Enterocloster alcoholdehydrogenati</name>
    <dbReference type="NCBI Taxonomy" id="2547410"/>
    <lineage>
        <taxon>Bacteria</taxon>
        <taxon>Bacillati</taxon>
        <taxon>Bacillota</taxon>
        <taxon>Clostridia</taxon>
        <taxon>Lachnospirales</taxon>
        <taxon>Lachnospiraceae</taxon>
        <taxon>Enterocloster</taxon>
    </lineage>
</organism>
<dbReference type="Pfam" id="PF13730">
    <property type="entry name" value="HTH_36"/>
    <property type="match status" value="1"/>
</dbReference>
<sequence length="87" mass="9979">MGYFSKIYASELPHGAKAVYMYLKDRCNAEGQCYPAIGTIARELNLSRRTVERAIQDLEKAGLLQKEQRWRENGGRSSLLYTLTEYS</sequence>
<dbReference type="InterPro" id="IPR036390">
    <property type="entry name" value="WH_DNA-bd_sf"/>
</dbReference>
<dbReference type="InterPro" id="IPR036388">
    <property type="entry name" value="WH-like_DNA-bd_sf"/>
</dbReference>
<evidence type="ECO:0000313" key="2">
    <source>
        <dbReference type="Proteomes" id="UP001600894"/>
    </source>
</evidence>
<dbReference type="SUPFAM" id="SSF46785">
    <property type="entry name" value="Winged helix' DNA-binding domain"/>
    <property type="match status" value="1"/>
</dbReference>
<keyword evidence="2" id="KW-1185">Reference proteome</keyword>
<dbReference type="Proteomes" id="UP001600894">
    <property type="component" value="Unassembled WGS sequence"/>
</dbReference>
<gene>
    <name evidence="1" type="ORF">F130042H8_05240</name>
</gene>
<comment type="caution">
    <text evidence="1">The sequence shown here is derived from an EMBL/GenBank/DDBJ whole genome shotgun (WGS) entry which is preliminary data.</text>
</comment>
<accession>A0ABQ0ATV5</accession>
<dbReference type="EMBL" id="BAABXL010000001">
    <property type="protein sequence ID" value="GAA6267464.1"/>
    <property type="molecule type" value="Genomic_DNA"/>
</dbReference>
<name>A0ABQ0ATV5_9FIRM</name>
<reference evidence="1 2" key="1">
    <citation type="submission" date="2024-04" db="EMBL/GenBank/DDBJ databases">
        <title>Defined microbial consortia suppress multidrug-resistant proinflammatory Enterobacteriaceae via ecological control.</title>
        <authorList>
            <person name="Furuichi M."/>
            <person name="Kawaguchi T."/>
            <person name="Pust M."/>
            <person name="Yasuma K."/>
            <person name="Plichta D."/>
            <person name="Hasegawa N."/>
            <person name="Ohya T."/>
            <person name="Bhattarai S."/>
            <person name="Sasajima S."/>
            <person name="Aoto Y."/>
            <person name="Tuganbaev T."/>
            <person name="Yaginuma M."/>
            <person name="Ueda M."/>
            <person name="Okahashi N."/>
            <person name="Amafuji K."/>
            <person name="Kiridooshi Y."/>
            <person name="Sugita K."/>
            <person name="Strazar M."/>
            <person name="Skelly A."/>
            <person name="Suda W."/>
            <person name="Hattori M."/>
            <person name="Nakamoto N."/>
            <person name="Caballero S."/>
            <person name="Norman J."/>
            <person name="Olle B."/>
            <person name="Tanoue T."/>
            <person name="Arita M."/>
            <person name="Bucci V."/>
            <person name="Atarashi K."/>
            <person name="Xavier R."/>
            <person name="Honda K."/>
        </authorList>
    </citation>
    <scope>NUCLEOTIDE SEQUENCE [LARGE SCALE GENOMIC DNA]</scope>
    <source>
        <strain evidence="2">f13</strain>
    </source>
</reference>
<protein>
    <submittedName>
        <fullName evidence="1">Helix-turn-helix domain-containing protein</fullName>
    </submittedName>
</protein>
<dbReference type="RefSeq" id="WP_390469182.1">
    <property type="nucleotide sequence ID" value="NZ_BAABXL010000001.1"/>
</dbReference>
<evidence type="ECO:0000313" key="1">
    <source>
        <dbReference type="EMBL" id="GAA6267464.1"/>
    </source>
</evidence>